<dbReference type="Pfam" id="PF23098">
    <property type="entry name" value="Beta-prop_NOL10_N"/>
    <property type="match status" value="1"/>
</dbReference>
<dbReference type="InterPro" id="IPR056551">
    <property type="entry name" value="Beta-prop_NOL10_N"/>
</dbReference>
<dbReference type="SMART" id="SM00320">
    <property type="entry name" value="WD40"/>
    <property type="match status" value="4"/>
</dbReference>
<name>A0A7N6B0F7_ANATE</name>
<feature type="compositionally biased region" description="Polar residues" evidence="8">
    <location>
        <begin position="594"/>
        <end position="607"/>
    </location>
</feature>
<reference evidence="12" key="2">
    <citation type="submission" date="2025-08" db="UniProtKB">
        <authorList>
            <consortium name="Ensembl"/>
        </authorList>
    </citation>
    <scope>IDENTIFICATION</scope>
</reference>
<dbReference type="GO" id="GO:0030686">
    <property type="term" value="C:90S preribosome"/>
    <property type="evidence" value="ECO:0007669"/>
    <property type="project" value="TreeGrafter"/>
</dbReference>
<protein>
    <recommendedName>
        <fullName evidence="3">Nucleolar protein 10</fullName>
    </recommendedName>
</protein>
<dbReference type="InterPro" id="IPR036322">
    <property type="entry name" value="WD40_repeat_dom_sf"/>
</dbReference>
<evidence type="ECO:0000256" key="5">
    <source>
        <dbReference type="ARBA" id="ARBA00022737"/>
    </source>
</evidence>
<dbReference type="SUPFAM" id="SSF50978">
    <property type="entry name" value="WD40 repeat-like"/>
    <property type="match status" value="1"/>
</dbReference>
<dbReference type="InterPro" id="IPR040382">
    <property type="entry name" value="NOL10/Enp2"/>
</dbReference>
<dbReference type="GO" id="GO:0000462">
    <property type="term" value="P:maturation of SSU-rRNA from tricistronic rRNA transcript (SSU-rRNA, 5.8S rRNA, LSU-rRNA)"/>
    <property type="evidence" value="ECO:0007669"/>
    <property type="project" value="TreeGrafter"/>
</dbReference>
<dbReference type="PANTHER" id="PTHR14927:SF0">
    <property type="entry name" value="NUCLEOLAR PROTEIN 10"/>
    <property type="match status" value="1"/>
</dbReference>
<evidence type="ECO:0000259" key="9">
    <source>
        <dbReference type="Pfam" id="PF08159"/>
    </source>
</evidence>
<evidence type="ECO:0000259" key="11">
    <source>
        <dbReference type="Pfam" id="PF23098"/>
    </source>
</evidence>
<reference evidence="12" key="1">
    <citation type="submission" date="2021-04" db="EMBL/GenBank/DDBJ databases">
        <authorList>
            <consortium name="Wellcome Sanger Institute Data Sharing"/>
        </authorList>
    </citation>
    <scope>NUCLEOTIDE SEQUENCE [LARGE SCALE GENOMIC DNA]</scope>
</reference>
<reference evidence="12" key="3">
    <citation type="submission" date="2025-09" db="UniProtKB">
        <authorList>
            <consortium name="Ensembl"/>
        </authorList>
    </citation>
    <scope>IDENTIFICATION</scope>
</reference>
<evidence type="ECO:0000256" key="2">
    <source>
        <dbReference type="ARBA" id="ARBA00005264"/>
    </source>
</evidence>
<dbReference type="InterPro" id="IPR012580">
    <property type="entry name" value="NUC153"/>
</dbReference>
<evidence type="ECO:0000313" key="13">
    <source>
        <dbReference type="Proteomes" id="UP000265040"/>
    </source>
</evidence>
<dbReference type="FunFam" id="2.130.10.10:FF:000601">
    <property type="entry name" value="Nucleolar protein 10"/>
    <property type="match status" value="1"/>
</dbReference>
<dbReference type="PANTHER" id="PTHR14927">
    <property type="entry name" value="NUCLEOLAR PROTEIN 10"/>
    <property type="match status" value="1"/>
</dbReference>
<evidence type="ECO:0000256" key="4">
    <source>
        <dbReference type="ARBA" id="ARBA00022574"/>
    </source>
</evidence>
<feature type="domain" description="Nucleolar protein 10-like second" evidence="10">
    <location>
        <begin position="366"/>
        <end position="414"/>
    </location>
</feature>
<feature type="region of interest" description="Disordered" evidence="8">
    <location>
        <begin position="521"/>
        <end position="607"/>
    </location>
</feature>
<dbReference type="Pfam" id="PF23097">
    <property type="entry name" value="NOL10_2nd"/>
    <property type="match status" value="1"/>
</dbReference>
<dbReference type="InterPro" id="IPR015943">
    <property type="entry name" value="WD40/YVTN_repeat-like_dom_sf"/>
</dbReference>
<comment type="similarity">
    <text evidence="2">Belongs to the WD repeat NOL10/ENP2 family.</text>
</comment>
<proteinExistence type="inferred from homology"/>
<feature type="domain" description="Nucleolar protein 10-like N-terminal" evidence="11">
    <location>
        <begin position="1"/>
        <end position="361"/>
    </location>
</feature>
<keyword evidence="5" id="KW-0677">Repeat</keyword>
<feature type="compositionally biased region" description="Basic and acidic residues" evidence="8">
    <location>
        <begin position="663"/>
        <end position="680"/>
    </location>
</feature>
<dbReference type="AlphaFoldDB" id="A0A7N6B0F7"/>
<comment type="subcellular location">
    <subcellularLocation>
        <location evidence="1">Nucleus</location>
        <location evidence="1">Nucleolus</location>
    </subcellularLocation>
</comment>
<evidence type="ECO:0000256" key="3">
    <source>
        <dbReference type="ARBA" id="ARBA00015517"/>
    </source>
</evidence>
<accession>A0A7N6B0F7</accession>
<evidence type="ECO:0000256" key="8">
    <source>
        <dbReference type="SAM" id="MobiDB-lite"/>
    </source>
</evidence>
<keyword evidence="7" id="KW-0539">Nucleus</keyword>
<feature type="region of interest" description="Disordered" evidence="8">
    <location>
        <begin position="663"/>
        <end position="713"/>
    </location>
</feature>
<feature type="domain" description="NUC153" evidence="9">
    <location>
        <begin position="480"/>
        <end position="506"/>
    </location>
</feature>
<keyword evidence="13" id="KW-1185">Reference proteome</keyword>
<dbReference type="Pfam" id="PF08159">
    <property type="entry name" value="NUC153"/>
    <property type="match status" value="1"/>
</dbReference>
<dbReference type="GeneTree" id="ENSGT00390000007900"/>
<evidence type="ECO:0000256" key="1">
    <source>
        <dbReference type="ARBA" id="ARBA00004604"/>
    </source>
</evidence>
<dbReference type="Proteomes" id="UP000265040">
    <property type="component" value="Chromosome 12"/>
</dbReference>
<feature type="compositionally biased region" description="Basic and acidic residues" evidence="8">
    <location>
        <begin position="546"/>
        <end position="581"/>
    </location>
</feature>
<gene>
    <name evidence="12" type="primary">NOL10</name>
</gene>
<dbReference type="Gene3D" id="2.130.10.10">
    <property type="entry name" value="YVTN repeat-like/Quinoprotein amine dehydrogenase"/>
    <property type="match status" value="1"/>
</dbReference>
<dbReference type="Ensembl" id="ENSATET00000065152.2">
    <property type="protein sequence ID" value="ENSATEP00000053950.1"/>
    <property type="gene ID" value="ENSATEG00000011452.3"/>
</dbReference>
<keyword evidence="4" id="KW-0853">WD repeat</keyword>
<sequence>MQISSVNDVKIYNLSYGKSLPEWLSDRKKRQLQKKDVDIQRRIELIQDFEMPTVCTSIKVSRDGQFVLAAGTYKPRIRCYDTHQLSLKFERCLDSDVVAFDILSDDYSKLVFLHCDRYVEFHSQHGHYYKTRIPKFGRDFSYHYPSCDLFFVGTSSEVFRLNLEQGRFLNSLQTDALSVCLMIGHVCSVLCGHQGRVECWDPRVRSRVATLDCALSSLAEGTEVQSLPSISALKFNDSLTMAVGTSTGQVLLYDLRSSQPLLVKDHLYNLPIKSISFHNQLDLVVSADSKIIKMWNKDNGKVFSSIQPQSNINDVCMYPNSGMLFTANEDPKMNTFYIPALGPAPRWCSFLDNLTEELEESPESTVYDDYKFVTRKDLENLGLSHLVGSSLLRAYMHGFFMDIRLYHKVKTMANPFAYEEYRKEKIRQKIEESRTQRVQVKKLPKVNKELALKLMEEGDDEAELASRKKKGKALPSILGDDRFKVMFENPEYQVDEQSEEFRLLNPIVSKVGQKRKKKLRLLAQQAAEDEEEPEGRPSSEEESSDDDKSWVEEVRKQRQLLRQEDRDRRRQERKEADRHTVLLESEQNGEEKTSNLAQGKRQSQPQFYQIKAGEEFRSFNDIARKQKLQKTSLADRLKLEECSGTSNMADTAVGSKQLTFTLKKSEQQTKQQQAEREHHQERKKLRRSAGHLSSGRGRGRGGGRGRGRGRGRY</sequence>
<evidence type="ECO:0000256" key="6">
    <source>
        <dbReference type="ARBA" id="ARBA00023054"/>
    </source>
</evidence>
<evidence type="ECO:0000313" key="12">
    <source>
        <dbReference type="Ensembl" id="ENSATEP00000053950.1"/>
    </source>
</evidence>
<dbReference type="InterPro" id="IPR056550">
    <property type="entry name" value="NOL10_2nd"/>
</dbReference>
<dbReference type="GO" id="GO:0032040">
    <property type="term" value="C:small-subunit processome"/>
    <property type="evidence" value="ECO:0007669"/>
    <property type="project" value="TreeGrafter"/>
</dbReference>
<dbReference type="FunFam" id="2.130.10.10:FF:000980">
    <property type="entry name" value="Nucleolar protein 10"/>
    <property type="match status" value="1"/>
</dbReference>
<dbReference type="OrthoDB" id="273340at2759"/>
<feature type="compositionally biased region" description="Basic residues" evidence="8">
    <location>
        <begin position="697"/>
        <end position="713"/>
    </location>
</feature>
<organism evidence="12 13">
    <name type="scientific">Anabas testudineus</name>
    <name type="common">Climbing perch</name>
    <name type="synonym">Anthias testudineus</name>
    <dbReference type="NCBI Taxonomy" id="64144"/>
    <lineage>
        <taxon>Eukaryota</taxon>
        <taxon>Metazoa</taxon>
        <taxon>Chordata</taxon>
        <taxon>Craniata</taxon>
        <taxon>Vertebrata</taxon>
        <taxon>Euteleostomi</taxon>
        <taxon>Actinopterygii</taxon>
        <taxon>Neopterygii</taxon>
        <taxon>Teleostei</taxon>
        <taxon>Neoteleostei</taxon>
        <taxon>Acanthomorphata</taxon>
        <taxon>Anabantaria</taxon>
        <taxon>Anabantiformes</taxon>
        <taxon>Anabantoidei</taxon>
        <taxon>Anabantidae</taxon>
        <taxon>Anabas</taxon>
    </lineage>
</organism>
<keyword evidence="6" id="KW-0175">Coiled coil</keyword>
<dbReference type="InterPro" id="IPR001680">
    <property type="entry name" value="WD40_rpt"/>
</dbReference>
<evidence type="ECO:0000256" key="7">
    <source>
        <dbReference type="ARBA" id="ARBA00023242"/>
    </source>
</evidence>
<evidence type="ECO:0000259" key="10">
    <source>
        <dbReference type="Pfam" id="PF23097"/>
    </source>
</evidence>